<dbReference type="InterPro" id="IPR037066">
    <property type="entry name" value="Plug_dom_sf"/>
</dbReference>
<reference evidence="4 5" key="1">
    <citation type="submission" date="2016-02" db="EMBL/GenBank/DDBJ databases">
        <authorList>
            <person name="Wen L."/>
            <person name="He K."/>
            <person name="Yang H."/>
        </authorList>
    </citation>
    <scope>NUCLEOTIDE SEQUENCE [LARGE SCALE GENOMIC DNA]</scope>
    <source>
        <strain evidence="4 5">KLE1704</strain>
    </source>
</reference>
<sequence length="911" mass="103134">MFRKVLYIIIILFINHLSASAQQGYALTGTIQDAQTKEPLSFATIQLQTADKTWYGALSDQNGRYSFTKLSPGEYTATVSYLGYDKLTKTFSISKNTTLAFRLTSSTMALNEVVITASESKGVTSASKIDRKAMEHLQPTSFTDLLEMLPGGKSIDPNMGKANLINIREAGNSSEIISSLGVGFSIDGMPVNTDANLQYLNGSSTSSKQFVSKGVDMRTLSTDNIESVEIIRGIPSVEYGNLTNGLVNIKRKSTASPLTARFKADQVSKLFSVGKGLAINGSNVLNLDLSYLDSKVDPRDSRENYKRITASARWGSNYKANIGHIDWRINADYTGSFDNVKQDKDVTIKEDSYKSSYDIMTLGSEWTLKRPINSFLRQLQARVSVSQEFNQIKEQKTISIDRPMGIPSSMEEGEADGLYLPYNYIADMLIDGKPFYANAKLNGDFAFNWLESSHTLKLGAEWKLSKNFGDGQVYDITRPLQTASTTRPRNYSDIPTRQELSIYAEEQMKLSLGKHEFFLSAGVRTNTFIGLSDKFTMQGKLYFDPRFNLKWSLPALGKNEDWHIDISGGIGWLSRMPTTAQLYPDDLYVDVVQLNYYHNNPDFRRINMMTYKWDNTNYDLEPARNRKWEVRLNVDHKGYGFSITYFQEHMNNAFRDKTYYRTLAYKKYDTSSINSSELTGPPALEDLSYTEDALINTYATTGNGTCVDKEGVEFTFHTQRIKPLRTRFTVTGAWLKTTYSNNALRYKESSVMINGEQLQYVGLYDWDSNSKIQEQFNTNFTADTYLQKIGMIFSLAAQCTWYTASQPLWNSGMPISYVDKGGNIHPFTEADAKDAQLQHLVSIYGDTYFDRITVPFEMNLNLKATKQIGKYLDLSLFVNRLLTVSPDYHRGTQLIRRTTNPYFGMEANLRF</sequence>
<dbReference type="Gene3D" id="2.170.130.10">
    <property type="entry name" value="TonB-dependent receptor, plug domain"/>
    <property type="match status" value="1"/>
</dbReference>
<evidence type="ECO:0000256" key="1">
    <source>
        <dbReference type="ARBA" id="ARBA00022729"/>
    </source>
</evidence>
<dbReference type="GO" id="GO:0015344">
    <property type="term" value="F:siderophore uptake transmembrane transporter activity"/>
    <property type="evidence" value="ECO:0007669"/>
    <property type="project" value="TreeGrafter"/>
</dbReference>
<name>A0A139KVT4_9BACE</name>
<keyword evidence="4" id="KW-0675">Receptor</keyword>
<dbReference type="InterPro" id="IPR008969">
    <property type="entry name" value="CarboxyPept-like_regulatory"/>
</dbReference>
<dbReference type="Gene3D" id="2.60.40.1120">
    <property type="entry name" value="Carboxypeptidase-like, regulatory domain"/>
    <property type="match status" value="1"/>
</dbReference>
<dbReference type="SUPFAM" id="SSF56935">
    <property type="entry name" value="Porins"/>
    <property type="match status" value="1"/>
</dbReference>
<evidence type="ECO:0000313" key="4">
    <source>
        <dbReference type="EMBL" id="KXT43313.1"/>
    </source>
</evidence>
<dbReference type="PANTHER" id="PTHR30069:SF29">
    <property type="entry name" value="HEMOGLOBIN AND HEMOGLOBIN-HAPTOGLOBIN-BINDING PROTEIN 1-RELATED"/>
    <property type="match status" value="1"/>
</dbReference>
<evidence type="ECO:0000313" key="5">
    <source>
        <dbReference type="Proteomes" id="UP000070319"/>
    </source>
</evidence>
<proteinExistence type="predicted"/>
<dbReference type="Proteomes" id="UP000070319">
    <property type="component" value="Unassembled WGS sequence"/>
</dbReference>
<dbReference type="GO" id="GO:0009279">
    <property type="term" value="C:cell outer membrane"/>
    <property type="evidence" value="ECO:0007669"/>
    <property type="project" value="TreeGrafter"/>
</dbReference>
<evidence type="ECO:0000259" key="3">
    <source>
        <dbReference type="Pfam" id="PF07715"/>
    </source>
</evidence>
<dbReference type="SUPFAM" id="SSF49464">
    <property type="entry name" value="Carboxypeptidase regulatory domain-like"/>
    <property type="match status" value="1"/>
</dbReference>
<keyword evidence="1 2" id="KW-0732">Signal</keyword>
<dbReference type="Pfam" id="PF07715">
    <property type="entry name" value="Plug"/>
    <property type="match status" value="1"/>
</dbReference>
<evidence type="ECO:0000256" key="2">
    <source>
        <dbReference type="SAM" id="SignalP"/>
    </source>
</evidence>
<dbReference type="RefSeq" id="WP_061437724.1">
    <property type="nucleotide sequence ID" value="NZ_KQ968736.1"/>
</dbReference>
<dbReference type="InterPro" id="IPR039426">
    <property type="entry name" value="TonB-dep_rcpt-like"/>
</dbReference>
<dbReference type="InterPro" id="IPR012910">
    <property type="entry name" value="Plug_dom"/>
</dbReference>
<organism evidence="4">
    <name type="scientific">Bacteroides intestinalis</name>
    <dbReference type="NCBI Taxonomy" id="329854"/>
    <lineage>
        <taxon>Bacteria</taxon>
        <taxon>Pseudomonadati</taxon>
        <taxon>Bacteroidota</taxon>
        <taxon>Bacteroidia</taxon>
        <taxon>Bacteroidales</taxon>
        <taxon>Bacteroidaceae</taxon>
        <taxon>Bacteroides</taxon>
    </lineage>
</organism>
<protein>
    <submittedName>
        <fullName evidence="4">TonB-dependent receptor</fullName>
    </submittedName>
</protein>
<dbReference type="GO" id="GO:0044718">
    <property type="term" value="P:siderophore transmembrane transport"/>
    <property type="evidence" value="ECO:0007669"/>
    <property type="project" value="TreeGrafter"/>
</dbReference>
<dbReference type="PATRIC" id="fig|329854.7.peg.4370"/>
<dbReference type="EMBL" id="LTDF01000157">
    <property type="protein sequence ID" value="KXT43313.1"/>
    <property type="molecule type" value="Genomic_DNA"/>
</dbReference>
<feature type="signal peptide" evidence="2">
    <location>
        <begin position="1"/>
        <end position="21"/>
    </location>
</feature>
<feature type="chain" id="PRO_5007486606" evidence="2">
    <location>
        <begin position="22"/>
        <end position="911"/>
    </location>
</feature>
<accession>A0A139KVT4</accession>
<comment type="caution">
    <text evidence="4">The sequence shown here is derived from an EMBL/GenBank/DDBJ whole genome shotgun (WGS) entry which is preliminary data.</text>
</comment>
<dbReference type="PANTHER" id="PTHR30069">
    <property type="entry name" value="TONB-DEPENDENT OUTER MEMBRANE RECEPTOR"/>
    <property type="match status" value="1"/>
</dbReference>
<gene>
    <name evidence="4" type="ORF">HMPREF2531_04298</name>
</gene>
<dbReference type="Pfam" id="PF13715">
    <property type="entry name" value="CarbopepD_reg_2"/>
    <property type="match status" value="1"/>
</dbReference>
<dbReference type="AlphaFoldDB" id="A0A139KVT4"/>
<feature type="domain" description="TonB-dependent receptor plug" evidence="3">
    <location>
        <begin position="124"/>
        <end position="241"/>
    </location>
</feature>